<dbReference type="Proteomes" id="UP000183263">
    <property type="component" value="Unassembled WGS sequence"/>
</dbReference>
<gene>
    <name evidence="1" type="ORF">SAMN05444695_102342</name>
</gene>
<evidence type="ECO:0000313" key="1">
    <source>
        <dbReference type="EMBL" id="SDH58723.1"/>
    </source>
</evidence>
<sequence length="52" mass="5727">MTHSDNSPVEDADVELDTDQVRKAQRIVALHSTDVDDCRMLLSMLGIDGPTD</sequence>
<organism evidence="1 2">
    <name type="scientific">Rhodococcus triatomae</name>
    <dbReference type="NCBI Taxonomy" id="300028"/>
    <lineage>
        <taxon>Bacteria</taxon>
        <taxon>Bacillati</taxon>
        <taxon>Actinomycetota</taxon>
        <taxon>Actinomycetes</taxon>
        <taxon>Mycobacteriales</taxon>
        <taxon>Nocardiaceae</taxon>
        <taxon>Rhodococcus</taxon>
    </lineage>
</organism>
<name>A0A1G8DLZ2_9NOCA</name>
<dbReference type="RefSeq" id="WP_169847145.1">
    <property type="nucleotide sequence ID" value="NZ_CP048813.1"/>
</dbReference>
<reference evidence="1 2" key="1">
    <citation type="submission" date="2016-10" db="EMBL/GenBank/DDBJ databases">
        <authorList>
            <person name="de Groot N.N."/>
        </authorList>
    </citation>
    <scope>NUCLEOTIDE SEQUENCE [LARGE SCALE GENOMIC DNA]</scope>
    <source>
        <strain evidence="1 2">DSM 44892</strain>
    </source>
</reference>
<dbReference type="AlphaFoldDB" id="A0A1G8DLZ2"/>
<proteinExistence type="predicted"/>
<accession>A0A1G8DLZ2</accession>
<protein>
    <submittedName>
        <fullName evidence="1">Uncharacterized protein</fullName>
    </submittedName>
</protein>
<evidence type="ECO:0000313" key="2">
    <source>
        <dbReference type="Proteomes" id="UP000183263"/>
    </source>
</evidence>
<keyword evidence="2" id="KW-1185">Reference proteome</keyword>
<dbReference type="EMBL" id="FNDN01000002">
    <property type="protein sequence ID" value="SDH58723.1"/>
    <property type="molecule type" value="Genomic_DNA"/>
</dbReference>